<dbReference type="Proteomes" id="UP000008068">
    <property type="component" value="Unassembled WGS sequence"/>
</dbReference>
<sequence>MSAKTVTADDAAITVNLGLFDLYTRIETSLEWTRSEKETLRMLATEVKSQSSATLDFALTCKTKYQDHRYQFLQKSKDITNLVQLICKNIKEKCFTAEILILKLGWLYAELYSVEHAIGVNMKDCAQLIKELYKEIERDDLTYQHQTSH</sequence>
<evidence type="ECO:0000313" key="2">
    <source>
        <dbReference type="Proteomes" id="UP000008068"/>
    </source>
</evidence>
<gene>
    <name evidence="1" type="ORF">CAEBREN_07696</name>
</gene>
<dbReference type="AlphaFoldDB" id="G0MXB4"/>
<reference evidence="2" key="1">
    <citation type="submission" date="2011-07" db="EMBL/GenBank/DDBJ databases">
        <authorList>
            <consortium name="Caenorhabditis brenneri Sequencing and Analysis Consortium"/>
            <person name="Wilson R.K."/>
        </authorList>
    </citation>
    <scope>NUCLEOTIDE SEQUENCE [LARGE SCALE GENOMIC DNA]</scope>
    <source>
        <strain evidence="2">PB2801</strain>
    </source>
</reference>
<organism evidence="2">
    <name type="scientific">Caenorhabditis brenneri</name>
    <name type="common">Nematode worm</name>
    <dbReference type="NCBI Taxonomy" id="135651"/>
    <lineage>
        <taxon>Eukaryota</taxon>
        <taxon>Metazoa</taxon>
        <taxon>Ecdysozoa</taxon>
        <taxon>Nematoda</taxon>
        <taxon>Chromadorea</taxon>
        <taxon>Rhabditida</taxon>
        <taxon>Rhabditina</taxon>
        <taxon>Rhabditomorpha</taxon>
        <taxon>Rhabditoidea</taxon>
        <taxon>Rhabditidae</taxon>
        <taxon>Peloderinae</taxon>
        <taxon>Caenorhabditis</taxon>
    </lineage>
</organism>
<evidence type="ECO:0000313" key="1">
    <source>
        <dbReference type="EMBL" id="EGT46749.1"/>
    </source>
</evidence>
<accession>G0MXB4</accession>
<protein>
    <submittedName>
        <fullName evidence="1">Uncharacterized protein</fullName>
    </submittedName>
</protein>
<keyword evidence="2" id="KW-1185">Reference proteome</keyword>
<proteinExistence type="predicted"/>
<dbReference type="InParanoid" id="G0MXB4"/>
<dbReference type="EMBL" id="GL379818">
    <property type="protein sequence ID" value="EGT46749.1"/>
    <property type="molecule type" value="Genomic_DNA"/>
</dbReference>
<dbReference type="HOGENOM" id="CLU_1751314_0_0_1"/>
<name>G0MXB4_CAEBE</name>